<feature type="compositionally biased region" description="Low complexity" evidence="5">
    <location>
        <begin position="276"/>
        <end position="344"/>
    </location>
</feature>
<feature type="zinc finger region" description="C3H1-type" evidence="4">
    <location>
        <begin position="34"/>
        <end position="62"/>
    </location>
</feature>
<evidence type="ECO:0000259" key="7">
    <source>
        <dbReference type="PROSITE" id="PS50103"/>
    </source>
</evidence>
<dbReference type="STRING" id="1764295.A0A5B8ML67"/>
<feature type="compositionally biased region" description="Low complexity" evidence="5">
    <location>
        <begin position="14"/>
        <end position="31"/>
    </location>
</feature>
<dbReference type="PROSITE" id="PS01159">
    <property type="entry name" value="WW_DOMAIN_1"/>
    <property type="match status" value="1"/>
</dbReference>
<feature type="compositionally biased region" description="Polar residues" evidence="5">
    <location>
        <begin position="71"/>
        <end position="83"/>
    </location>
</feature>
<dbReference type="OrthoDB" id="410307at2759"/>
<name>A0A5B8ML67_9CHLO</name>
<evidence type="ECO:0000256" key="4">
    <source>
        <dbReference type="PROSITE-ProRule" id="PRU00723"/>
    </source>
</evidence>
<evidence type="ECO:0000313" key="9">
    <source>
        <dbReference type="Proteomes" id="UP000316726"/>
    </source>
</evidence>
<dbReference type="Gene3D" id="4.10.1000.10">
    <property type="entry name" value="Zinc finger, CCCH-type"/>
    <property type="match status" value="1"/>
</dbReference>
<evidence type="ECO:0008006" key="10">
    <source>
        <dbReference type="Google" id="ProtNLM"/>
    </source>
</evidence>
<dbReference type="InterPro" id="IPR000571">
    <property type="entry name" value="Znf_CCCH"/>
</dbReference>
<evidence type="ECO:0000256" key="2">
    <source>
        <dbReference type="ARBA" id="ARBA00022771"/>
    </source>
</evidence>
<dbReference type="GO" id="GO:0008270">
    <property type="term" value="F:zinc ion binding"/>
    <property type="evidence" value="ECO:0007669"/>
    <property type="project" value="UniProtKB-KW"/>
</dbReference>
<dbReference type="InterPro" id="IPR036020">
    <property type="entry name" value="WW_dom_sf"/>
</dbReference>
<feature type="compositionally biased region" description="Low complexity" evidence="5">
    <location>
        <begin position="465"/>
        <end position="484"/>
    </location>
</feature>
<feature type="compositionally biased region" description="Polar residues" evidence="5">
    <location>
        <begin position="152"/>
        <end position="162"/>
    </location>
</feature>
<dbReference type="SMART" id="SM00456">
    <property type="entry name" value="WW"/>
    <property type="match status" value="1"/>
</dbReference>
<feature type="compositionally biased region" description="Polar residues" evidence="5">
    <location>
        <begin position="420"/>
        <end position="436"/>
    </location>
</feature>
<dbReference type="SUPFAM" id="SSF90229">
    <property type="entry name" value="CCCH zinc finger"/>
    <property type="match status" value="1"/>
</dbReference>
<feature type="compositionally biased region" description="Low complexity" evidence="5">
    <location>
        <begin position="90"/>
        <end position="100"/>
    </location>
</feature>
<evidence type="ECO:0000259" key="6">
    <source>
        <dbReference type="PROSITE" id="PS50020"/>
    </source>
</evidence>
<reference evidence="8 9" key="1">
    <citation type="submission" date="2018-07" db="EMBL/GenBank/DDBJ databases">
        <title>The complete nuclear genome of the prasinophyte Chloropicon primus (CCMP1205).</title>
        <authorList>
            <person name="Pombert J.-F."/>
            <person name="Otis C."/>
            <person name="Turmel M."/>
            <person name="Lemieux C."/>
        </authorList>
    </citation>
    <scope>NUCLEOTIDE SEQUENCE [LARGE SCALE GENOMIC DNA]</scope>
    <source>
        <strain evidence="8 9">CCMP1205</strain>
    </source>
</reference>
<evidence type="ECO:0000256" key="1">
    <source>
        <dbReference type="ARBA" id="ARBA00022723"/>
    </source>
</evidence>
<evidence type="ECO:0000256" key="3">
    <source>
        <dbReference type="ARBA" id="ARBA00022833"/>
    </source>
</evidence>
<evidence type="ECO:0000256" key="5">
    <source>
        <dbReference type="SAM" id="MobiDB-lite"/>
    </source>
</evidence>
<dbReference type="CDD" id="cd00201">
    <property type="entry name" value="WW"/>
    <property type="match status" value="1"/>
</dbReference>
<feature type="compositionally biased region" description="Low complexity" evidence="5">
    <location>
        <begin position="526"/>
        <end position="542"/>
    </location>
</feature>
<keyword evidence="3 4" id="KW-0862">Zinc</keyword>
<dbReference type="Pfam" id="PF00642">
    <property type="entry name" value="zf-CCCH"/>
    <property type="match status" value="1"/>
</dbReference>
<feature type="domain" description="C3H1-type" evidence="7">
    <location>
        <begin position="34"/>
        <end position="62"/>
    </location>
</feature>
<dbReference type="FunFam" id="4.10.1000.10:FF:000003">
    <property type="entry name" value="Zinc finger CCCH domain-containing protein"/>
    <property type="match status" value="1"/>
</dbReference>
<sequence>MEGGSRSHRDQNDGSGSSQSQSGTRRGFRGTAENAKTKLCLRWQSPEGCRFGDRCNFAHGESELRKLPSRKQAQLAQQTASVNQQGGGAARQQQQQQQVHQPPPAQTVSIPRPPQSMSQVSGGPPAGHPVQMAQGQAQLHPPQPHGYMMQGQRPQAVSQVQPSGMFADIAGRPPPPQGHPAGAPVQQVGGAQHSNPQHLQGYAAAPHLQQHLQQQQQQQLVPGGHGGPMPPPMQGQVPQGSGQQPGSGYSNFPQSSGYSGMGSSWMNTVSWSQASQNQAGGAGVPPQQQRQQQQVPIPAPQQQQPSAWGGQHQVRMQGGQGVSQGSQMHPQHPQQQQMPAMHGGVAHHQKARLPGGQGQFTQGPPPGNWQNWAGAGGAGVAGGVPPEMSKQQAPQGPASQSAPGMNTNLWNFRVPEGSGAATSTVANSSSIWQNVYSGMPQQQQQQQQQQVQPPPGSVPPGAGGWAAQPGQGQQPAAPAQRPGAVMSSARPIVNQPSPIATTMGAPPMSQAQAGSHPSSPPPSTYAGAAASGLQQQSPPAQAVGQRVPGEWKEYVAPETGEKYYYNVRTGKTQWNEPAFF</sequence>
<organism evidence="8 9">
    <name type="scientific">Chloropicon primus</name>
    <dbReference type="NCBI Taxonomy" id="1764295"/>
    <lineage>
        <taxon>Eukaryota</taxon>
        <taxon>Viridiplantae</taxon>
        <taxon>Chlorophyta</taxon>
        <taxon>Chloropicophyceae</taxon>
        <taxon>Chloropicales</taxon>
        <taxon>Chloropicaceae</taxon>
        <taxon>Chloropicon</taxon>
    </lineage>
</organism>
<dbReference type="EMBL" id="CP031037">
    <property type="protein sequence ID" value="QDZ20445.1"/>
    <property type="molecule type" value="Genomic_DNA"/>
</dbReference>
<keyword evidence="9" id="KW-1185">Reference proteome</keyword>
<dbReference type="PROSITE" id="PS50020">
    <property type="entry name" value="WW_DOMAIN_2"/>
    <property type="match status" value="1"/>
</dbReference>
<dbReference type="Pfam" id="PF00397">
    <property type="entry name" value="WW"/>
    <property type="match status" value="1"/>
</dbReference>
<feature type="compositionally biased region" description="Low complexity" evidence="5">
    <location>
        <begin position="440"/>
        <end position="451"/>
    </location>
</feature>
<protein>
    <recommendedName>
        <fullName evidence="10">WW domain-containing protein</fullName>
    </recommendedName>
</protein>
<dbReference type="SUPFAM" id="SSF51045">
    <property type="entry name" value="WW domain"/>
    <property type="match status" value="1"/>
</dbReference>
<feature type="compositionally biased region" description="Polar residues" evidence="5">
    <location>
        <begin position="265"/>
        <end position="275"/>
    </location>
</feature>
<feature type="compositionally biased region" description="Basic and acidic residues" evidence="5">
    <location>
        <begin position="1"/>
        <end position="12"/>
    </location>
</feature>
<keyword evidence="1 4" id="KW-0479">Metal-binding</keyword>
<feature type="compositionally biased region" description="Low complexity" evidence="5">
    <location>
        <begin position="206"/>
        <end position="222"/>
    </location>
</feature>
<feature type="region of interest" description="Disordered" evidence="5">
    <location>
        <begin position="66"/>
        <end position="550"/>
    </location>
</feature>
<feature type="compositionally biased region" description="Low complexity" evidence="5">
    <location>
        <begin position="255"/>
        <end position="264"/>
    </location>
</feature>
<dbReference type="GO" id="GO:0051252">
    <property type="term" value="P:regulation of RNA metabolic process"/>
    <property type="evidence" value="ECO:0007669"/>
    <property type="project" value="UniProtKB-ARBA"/>
</dbReference>
<keyword evidence="2 4" id="KW-0863">Zinc-finger</keyword>
<gene>
    <name evidence="8" type="ORF">A3770_04p29630</name>
</gene>
<dbReference type="AlphaFoldDB" id="A0A5B8ML67"/>
<dbReference type="Proteomes" id="UP000316726">
    <property type="component" value="Chromosome 4"/>
</dbReference>
<dbReference type="GO" id="GO:0010468">
    <property type="term" value="P:regulation of gene expression"/>
    <property type="evidence" value="ECO:0007669"/>
    <property type="project" value="UniProtKB-ARBA"/>
</dbReference>
<evidence type="ECO:0000313" key="8">
    <source>
        <dbReference type="EMBL" id="QDZ20445.1"/>
    </source>
</evidence>
<feature type="compositionally biased region" description="Low complexity" evidence="5">
    <location>
        <begin position="391"/>
        <end position="404"/>
    </location>
</feature>
<dbReference type="PROSITE" id="PS50103">
    <property type="entry name" value="ZF_C3H1"/>
    <property type="match status" value="1"/>
</dbReference>
<dbReference type="InterPro" id="IPR001202">
    <property type="entry name" value="WW_dom"/>
</dbReference>
<feature type="domain" description="WW" evidence="6">
    <location>
        <begin position="545"/>
        <end position="579"/>
    </location>
</feature>
<accession>A0A5B8ML67</accession>
<proteinExistence type="predicted"/>
<dbReference type="Gene3D" id="2.20.70.10">
    <property type="match status" value="1"/>
</dbReference>
<feature type="region of interest" description="Disordered" evidence="5">
    <location>
        <begin position="1"/>
        <end position="39"/>
    </location>
</feature>
<dbReference type="InterPro" id="IPR036855">
    <property type="entry name" value="Znf_CCCH_sf"/>
</dbReference>
<feature type="compositionally biased region" description="Low complexity" evidence="5">
    <location>
        <begin position="234"/>
        <end position="248"/>
    </location>
</feature>